<dbReference type="InterPro" id="IPR030823">
    <property type="entry name" value="IolE/MocC"/>
</dbReference>
<reference evidence="2 3" key="1">
    <citation type="submission" date="2019-12" db="EMBL/GenBank/DDBJ databases">
        <title>Whole-genome sequencing of Allorhizobium vitis.</title>
        <authorList>
            <person name="Gan H.M."/>
            <person name="Szegedi E."/>
            <person name="Burr T."/>
            <person name="Savka M.A."/>
        </authorList>
    </citation>
    <scope>NUCLEOTIDE SEQUENCE [LARGE SCALE GENOMIC DNA]</scope>
    <source>
        <strain evidence="2 3">CG516</strain>
    </source>
</reference>
<dbReference type="EMBL" id="WPHR01000029">
    <property type="protein sequence ID" value="MUZ75420.1"/>
    <property type="molecule type" value="Genomic_DNA"/>
</dbReference>
<feature type="domain" description="Xylose isomerase-like TIM barrel" evidence="1">
    <location>
        <begin position="31"/>
        <end position="275"/>
    </location>
</feature>
<comment type="caution">
    <text evidence="2">The sequence shown here is derived from an EMBL/GenBank/DDBJ whole genome shotgun (WGS) entry which is preliminary data.</text>
</comment>
<dbReference type="AlphaFoldDB" id="A0A6L6VHW1"/>
<evidence type="ECO:0000313" key="3">
    <source>
        <dbReference type="Proteomes" id="UP000477951"/>
    </source>
</evidence>
<dbReference type="GO" id="GO:0050114">
    <property type="term" value="F:myo-inosose-2 dehydratase activity"/>
    <property type="evidence" value="ECO:0007669"/>
    <property type="project" value="UniProtKB-EC"/>
</dbReference>
<evidence type="ECO:0000259" key="1">
    <source>
        <dbReference type="Pfam" id="PF01261"/>
    </source>
</evidence>
<gene>
    <name evidence="2" type="primary">iolE</name>
    <name evidence="2" type="ORF">GOZ90_22335</name>
</gene>
<proteinExistence type="predicted"/>
<dbReference type="Proteomes" id="UP000477951">
    <property type="component" value="Unassembled WGS sequence"/>
</dbReference>
<dbReference type="InterPro" id="IPR050312">
    <property type="entry name" value="IolE/XylAMocC-like"/>
</dbReference>
<dbReference type="NCBIfam" id="TIGR04379">
    <property type="entry name" value="myo_inos_iolE"/>
    <property type="match status" value="1"/>
</dbReference>
<organism evidence="2 3">
    <name type="scientific">Agrobacterium vitis</name>
    <name type="common">Rhizobium vitis</name>
    <dbReference type="NCBI Taxonomy" id="373"/>
    <lineage>
        <taxon>Bacteria</taxon>
        <taxon>Pseudomonadati</taxon>
        <taxon>Pseudomonadota</taxon>
        <taxon>Alphaproteobacteria</taxon>
        <taxon>Hyphomicrobiales</taxon>
        <taxon>Rhizobiaceae</taxon>
        <taxon>Rhizobium/Agrobacterium group</taxon>
        <taxon>Agrobacterium</taxon>
    </lineage>
</organism>
<dbReference type="EC" id="4.2.1.44" evidence="2"/>
<protein>
    <submittedName>
        <fullName evidence="2">Myo-inosose-2 dehydratase</fullName>
        <ecNumber evidence="2">4.2.1.44</ecNumber>
    </submittedName>
</protein>
<dbReference type="SUPFAM" id="SSF51658">
    <property type="entry name" value="Xylose isomerase-like"/>
    <property type="match status" value="1"/>
</dbReference>
<dbReference type="PANTHER" id="PTHR12110">
    <property type="entry name" value="HYDROXYPYRUVATE ISOMERASE"/>
    <property type="match status" value="1"/>
</dbReference>
<accession>A0A6L6VHW1</accession>
<dbReference type="RefSeq" id="WP_156616141.1">
    <property type="nucleotide sequence ID" value="NZ_WPHR01000029.1"/>
</dbReference>
<sequence>MILYGTNPIAWSNDDDQTIGAHLTLEDCLSDCRKIGFDGIEKGHKMPSEGGALKEKLGAFGLRFVGGWHSTNLLVNDVETEKVALQSFIDMTKAAGGDHINACECSNTVHGSEGTPVNNRPIMTDAEWTRFSEGYEALSKHAADQGVRMGYHHHMGTIIESAADIDRFMRMAGPYTRLLLDTGHCTFGGANPEEVARKYMDRVTHIHAKNIRPDIMARVRSENLSFLDGVRLGVFTVPGDAEGYVDFAPVLKVAAEHSYSGWLVIEAEQDSAVREPFHYQNMGLKALKAMSRDVGLDTSHPTPAE</sequence>
<dbReference type="PANTHER" id="PTHR12110:SF41">
    <property type="entry name" value="INOSOSE DEHYDRATASE"/>
    <property type="match status" value="1"/>
</dbReference>
<keyword evidence="2" id="KW-0456">Lyase</keyword>
<dbReference type="InterPro" id="IPR036237">
    <property type="entry name" value="Xyl_isomerase-like_sf"/>
</dbReference>
<dbReference type="Pfam" id="PF01261">
    <property type="entry name" value="AP_endonuc_2"/>
    <property type="match status" value="1"/>
</dbReference>
<name>A0A6L6VHW1_AGRVI</name>
<dbReference type="Gene3D" id="3.20.20.150">
    <property type="entry name" value="Divalent-metal-dependent TIM barrel enzymes"/>
    <property type="match status" value="1"/>
</dbReference>
<evidence type="ECO:0000313" key="2">
    <source>
        <dbReference type="EMBL" id="MUZ75420.1"/>
    </source>
</evidence>
<dbReference type="InterPro" id="IPR013022">
    <property type="entry name" value="Xyl_isomerase-like_TIM-brl"/>
</dbReference>